<accession>A0A561DVI9</accession>
<evidence type="ECO:0000256" key="1">
    <source>
        <dbReference type="SAM" id="Coils"/>
    </source>
</evidence>
<evidence type="ECO:0000313" key="4">
    <source>
        <dbReference type="Proteomes" id="UP000318297"/>
    </source>
</evidence>
<dbReference type="InterPro" id="IPR032584">
    <property type="entry name" value="DUF4913"/>
</dbReference>
<feature type="compositionally biased region" description="Basic residues" evidence="2">
    <location>
        <begin position="1"/>
        <end position="11"/>
    </location>
</feature>
<evidence type="ECO:0000256" key="2">
    <source>
        <dbReference type="SAM" id="MobiDB-lite"/>
    </source>
</evidence>
<protein>
    <submittedName>
        <fullName evidence="3">Uncharacterized protein DUF4913</fullName>
    </submittedName>
</protein>
<proteinExistence type="predicted"/>
<dbReference type="AlphaFoldDB" id="A0A561DVI9"/>
<dbReference type="OrthoDB" id="4570343at2"/>
<reference evidence="3 4" key="1">
    <citation type="submission" date="2019-06" db="EMBL/GenBank/DDBJ databases">
        <title>Sequencing the genomes of 1000 actinobacteria strains.</title>
        <authorList>
            <person name="Klenk H.-P."/>
        </authorList>
    </citation>
    <scope>NUCLEOTIDE SEQUENCE [LARGE SCALE GENOMIC DNA]</scope>
    <source>
        <strain evidence="3 4">DSM 19560</strain>
    </source>
</reference>
<dbReference type="Pfam" id="PF16259">
    <property type="entry name" value="DUF4913"/>
    <property type="match status" value="1"/>
</dbReference>
<sequence length="409" mass="43660">MKPSTPRRRGGRSAAPAQAAPAAPAAQPTARPDKAPGTDPVAQAAAVVRAAYDALLDAQGQVAVATAQLDEARAAAPRLSPRLAAAADAVDAARSAQATADASLDAADRVLADRDGAVRVAEAKLEELNTSTQAVGVGQLVAAEERQAKAVRDRAAAAEELSAARRVAQRSEQELTAAQEHLEQVRADPGPGPASVVSADTKLAKLRRAQAAAEGAYADAQQAHRQVAADAAKGNPLAGPRLQHFQSLEEFVSDYVLENWERDNGSTHTDLRWCAKWWEHPEAITRLEHVWEAFEAARREPPPAMSSWWRDHLDHHMARLTDPRGPFEHCDHTTGTHRCLPPWNADPAPDGLFEDTFESETAIERAKVRDIADQRAAHHAAVAEVPVDAAAEHPNTDQTTPIPTEGVGA</sequence>
<dbReference type="RefSeq" id="WP_145230610.1">
    <property type="nucleotide sequence ID" value="NZ_VIVQ01000005.1"/>
</dbReference>
<feature type="compositionally biased region" description="Low complexity" evidence="2">
    <location>
        <begin position="12"/>
        <end position="30"/>
    </location>
</feature>
<dbReference type="EMBL" id="VIVQ01000005">
    <property type="protein sequence ID" value="TWE07375.1"/>
    <property type="molecule type" value="Genomic_DNA"/>
</dbReference>
<organism evidence="3 4">
    <name type="scientific">Rudaeicoccus suwonensis</name>
    <dbReference type="NCBI Taxonomy" id="657409"/>
    <lineage>
        <taxon>Bacteria</taxon>
        <taxon>Bacillati</taxon>
        <taxon>Actinomycetota</taxon>
        <taxon>Actinomycetes</taxon>
        <taxon>Micrococcales</taxon>
        <taxon>Dermacoccaceae</taxon>
        <taxon>Rudaeicoccus</taxon>
    </lineage>
</organism>
<comment type="caution">
    <text evidence="3">The sequence shown here is derived from an EMBL/GenBank/DDBJ whole genome shotgun (WGS) entry which is preliminary data.</text>
</comment>
<dbReference type="Proteomes" id="UP000318297">
    <property type="component" value="Unassembled WGS sequence"/>
</dbReference>
<keyword evidence="4" id="KW-1185">Reference proteome</keyword>
<feature type="region of interest" description="Disordered" evidence="2">
    <location>
        <begin position="388"/>
        <end position="409"/>
    </location>
</feature>
<gene>
    <name evidence="3" type="ORF">BKA23_3388</name>
</gene>
<keyword evidence="1" id="KW-0175">Coiled coil</keyword>
<feature type="coiled-coil region" evidence="1">
    <location>
        <begin position="141"/>
        <end position="223"/>
    </location>
</feature>
<evidence type="ECO:0000313" key="3">
    <source>
        <dbReference type="EMBL" id="TWE07375.1"/>
    </source>
</evidence>
<name>A0A561DVI9_9MICO</name>
<feature type="region of interest" description="Disordered" evidence="2">
    <location>
        <begin position="1"/>
        <end position="41"/>
    </location>
</feature>